<gene>
    <name evidence="3" type="ORF">FRC96_11140</name>
</gene>
<dbReference type="Proteomes" id="UP000321046">
    <property type="component" value="Unassembled WGS sequence"/>
</dbReference>
<dbReference type="AlphaFoldDB" id="A0A5C6X1C9"/>
<dbReference type="PANTHER" id="PTHR11895">
    <property type="entry name" value="TRANSAMIDASE"/>
    <property type="match status" value="1"/>
</dbReference>
<feature type="region of interest" description="Disordered" evidence="1">
    <location>
        <begin position="41"/>
        <end position="78"/>
    </location>
</feature>
<evidence type="ECO:0000259" key="2">
    <source>
        <dbReference type="Pfam" id="PF01425"/>
    </source>
</evidence>
<dbReference type="SUPFAM" id="SSF75304">
    <property type="entry name" value="Amidase signature (AS) enzymes"/>
    <property type="match status" value="1"/>
</dbReference>
<evidence type="ECO:0000256" key="1">
    <source>
        <dbReference type="SAM" id="MobiDB-lite"/>
    </source>
</evidence>
<protein>
    <submittedName>
        <fullName evidence="3">Amidase</fullName>
    </submittedName>
</protein>
<dbReference type="OrthoDB" id="9811471at2"/>
<evidence type="ECO:0000313" key="3">
    <source>
        <dbReference type="EMBL" id="TXD35530.1"/>
    </source>
</evidence>
<name>A0A5C6X1C9_9DELT</name>
<proteinExistence type="predicted"/>
<accession>A0A5C6X1C9</accession>
<reference evidence="3 4" key="1">
    <citation type="submission" date="2019-08" db="EMBL/GenBank/DDBJ databases">
        <title>Bradymonadales sp. TMQ2.</title>
        <authorList>
            <person name="Liang Q."/>
        </authorList>
    </citation>
    <scope>NUCLEOTIDE SEQUENCE [LARGE SCALE GENOMIC DNA]</scope>
    <source>
        <strain evidence="3 4">TMQ2</strain>
    </source>
</reference>
<dbReference type="PANTHER" id="PTHR11895:SF67">
    <property type="entry name" value="AMIDASE DOMAIN-CONTAINING PROTEIN"/>
    <property type="match status" value="1"/>
</dbReference>
<sequence length="549" mass="58933">MRLTGPALTLARRAAETPAGALLLRRQALSDFGIDRLLDLPPSERGPLRFDPQPLHPTRKRGWQDQQLGRPASTPGRTTTAMLRDAFKQGDTSPVEVLQSIQHQLGARRLGQAAHSPFVCTDFERAMEAAHASQERWARGEPLGELDGIPMPIKDQVEMEGLPLRCGTRYFSEVARRDAFVVEALRLEGALLYGRTHTTEWGMNPSGFSPHFAMPRNVYSSQHGAGGSSTGSGVAVALGLAPVALGSDGGGSIRIPSALNGLLGIKPTFGRISRSGDAFGAGTVSSMGPLGQSTADLVDFLSAACAPDPRDPASRWAPHHPERTSQWKAALGRGVRGCRIGYIPDELDALDPALQQPTLEALRSFAAEGATLVEVDFPLAAHALAIGVLAIGLETLANLADHLIMHPADFSEEVRVMMASLRTITTDEFFAAQRTRELLKERLRDLLDDVDLLALPTTRTTALPYDLSLTGAELLDDQGTRDMCRFTFLANISGLPAGTLPIGRHKELPFGLQFVGAAFDEASIIAALAHGERMGLNHLPAPADYLKLA</sequence>
<organism evidence="3 4">
    <name type="scientific">Lujinxingia vulgaris</name>
    <dbReference type="NCBI Taxonomy" id="2600176"/>
    <lineage>
        <taxon>Bacteria</taxon>
        <taxon>Deltaproteobacteria</taxon>
        <taxon>Bradymonadales</taxon>
        <taxon>Lujinxingiaceae</taxon>
        <taxon>Lujinxingia</taxon>
    </lineage>
</organism>
<dbReference type="InterPro" id="IPR036928">
    <property type="entry name" value="AS_sf"/>
</dbReference>
<dbReference type="RefSeq" id="WP_146974572.1">
    <property type="nucleotide sequence ID" value="NZ_VOSL01000049.1"/>
</dbReference>
<evidence type="ECO:0000313" key="4">
    <source>
        <dbReference type="Proteomes" id="UP000321046"/>
    </source>
</evidence>
<dbReference type="Gene3D" id="3.90.1300.10">
    <property type="entry name" value="Amidase signature (AS) domain"/>
    <property type="match status" value="1"/>
</dbReference>
<dbReference type="InterPro" id="IPR023631">
    <property type="entry name" value="Amidase_dom"/>
</dbReference>
<dbReference type="InterPro" id="IPR000120">
    <property type="entry name" value="Amidase"/>
</dbReference>
<dbReference type="GO" id="GO:0003824">
    <property type="term" value="F:catalytic activity"/>
    <property type="evidence" value="ECO:0007669"/>
    <property type="project" value="InterPro"/>
</dbReference>
<dbReference type="EMBL" id="VOSL01000049">
    <property type="protein sequence ID" value="TXD35530.1"/>
    <property type="molecule type" value="Genomic_DNA"/>
</dbReference>
<comment type="caution">
    <text evidence="3">The sequence shown here is derived from an EMBL/GenBank/DDBJ whole genome shotgun (WGS) entry which is preliminary data.</text>
</comment>
<dbReference type="Pfam" id="PF01425">
    <property type="entry name" value="Amidase"/>
    <property type="match status" value="1"/>
</dbReference>
<feature type="domain" description="Amidase" evidence="2">
    <location>
        <begin position="115"/>
        <end position="524"/>
    </location>
</feature>